<dbReference type="EMBL" id="ATBP01000601">
    <property type="protein sequence ID" value="ETR69620.1"/>
    <property type="molecule type" value="Genomic_DNA"/>
</dbReference>
<organism evidence="1 2">
    <name type="scientific">Candidatus Magnetoglobus multicellularis str. Araruama</name>
    <dbReference type="NCBI Taxonomy" id="890399"/>
    <lineage>
        <taxon>Bacteria</taxon>
        <taxon>Pseudomonadati</taxon>
        <taxon>Thermodesulfobacteriota</taxon>
        <taxon>Desulfobacteria</taxon>
        <taxon>Desulfobacterales</taxon>
        <taxon>Desulfobacteraceae</taxon>
        <taxon>Candidatus Magnetoglobus</taxon>
    </lineage>
</organism>
<dbReference type="Proteomes" id="UP000189670">
    <property type="component" value="Unassembled WGS sequence"/>
</dbReference>
<comment type="caution">
    <text evidence="1">The sequence shown here is derived from an EMBL/GenBank/DDBJ whole genome shotgun (WGS) entry which is preliminary data.</text>
</comment>
<proteinExistence type="predicted"/>
<reference evidence="2" key="1">
    <citation type="submission" date="2012-11" db="EMBL/GenBank/DDBJ databases">
        <authorList>
            <person name="Lucero-Rivera Y.E."/>
            <person name="Tovar-Ramirez D."/>
        </authorList>
    </citation>
    <scope>NUCLEOTIDE SEQUENCE [LARGE SCALE GENOMIC DNA]</scope>
    <source>
        <strain evidence="2">Araruama</strain>
    </source>
</reference>
<name>A0A1V1P473_9BACT</name>
<evidence type="ECO:0000313" key="2">
    <source>
        <dbReference type="Proteomes" id="UP000189670"/>
    </source>
</evidence>
<dbReference type="AlphaFoldDB" id="A0A1V1P473"/>
<evidence type="ECO:0000313" key="1">
    <source>
        <dbReference type="EMBL" id="ETR69620.1"/>
    </source>
</evidence>
<gene>
    <name evidence="1" type="ORF">OMM_03820</name>
</gene>
<accession>A0A1V1P473</accession>
<protein>
    <submittedName>
        <fullName evidence="1">Uncharacterized protein</fullName>
    </submittedName>
</protein>
<sequence>MTEFKQTRGFVFWMIIAINMLSASVYAEIPQTVNFQGFLTNQTNQAVDDGSYLMTFSLWDGPDNQNDRQLWSENQNVQVIRGIYSVALGSSNAFPNTLTFADECYLGVQVDGGDYLKLNDQLIPLTTTWTTFRSQTSAGRIIKTVSDDYAVSSGDDIICVNGGFTIILPDANGCSGKIFTIENVGTASVSIQTNGSQTIDDDTSMTLEEKYAQVTLVSNGSGWYRLGASGSGSIDANSIGYTELAPGAVQNSELADDAVTTTKLLDGAVTTNKLFDDAITASKLADDSVTASKLADDAVTASKIAGENANGKVITTDGSGNSSWNYVKNAIQEFTVKAGETITAGDIVTYINGKIQKGVGGQTSDFSVTDPYTMNTGDKSVDNAVARLSDSKFVVSYMDVE</sequence>